<proteinExistence type="predicted"/>
<evidence type="ECO:0000313" key="2">
    <source>
        <dbReference type="EMBL" id="CAB5215143.1"/>
    </source>
</evidence>
<sequence length="122" mass="13766">MRASDFLTESNNSDLIKSFLPVAQRELQITRLPTIKLVDRVPDADGTTFGCYNKDADTIYVVIQGRHPKDALRTLAHELVHYKQNIENRLDDHSGSTGSEEENEANARAGVIMRHYNEANPE</sequence>
<dbReference type="EMBL" id="LR798243">
    <property type="protein sequence ID" value="CAB5215143.1"/>
    <property type="molecule type" value="Genomic_DNA"/>
</dbReference>
<accession>A0A6J7WL94</accession>
<dbReference type="Gene3D" id="1.10.10.2910">
    <property type="match status" value="1"/>
</dbReference>
<evidence type="ECO:0008006" key="3">
    <source>
        <dbReference type="Google" id="ProtNLM"/>
    </source>
</evidence>
<reference evidence="2" key="1">
    <citation type="submission" date="2020-05" db="EMBL/GenBank/DDBJ databases">
        <authorList>
            <person name="Chiriac C."/>
            <person name="Salcher M."/>
            <person name="Ghai R."/>
            <person name="Kavagutti S V."/>
        </authorList>
    </citation>
    <scope>NUCLEOTIDE SEQUENCE</scope>
</reference>
<evidence type="ECO:0000256" key="1">
    <source>
        <dbReference type="SAM" id="MobiDB-lite"/>
    </source>
</evidence>
<organism evidence="2">
    <name type="scientific">uncultured Caudovirales phage</name>
    <dbReference type="NCBI Taxonomy" id="2100421"/>
    <lineage>
        <taxon>Viruses</taxon>
        <taxon>Duplodnaviria</taxon>
        <taxon>Heunggongvirae</taxon>
        <taxon>Uroviricota</taxon>
        <taxon>Caudoviricetes</taxon>
        <taxon>Peduoviridae</taxon>
        <taxon>Maltschvirus</taxon>
        <taxon>Maltschvirus maltsch</taxon>
    </lineage>
</organism>
<feature type="region of interest" description="Disordered" evidence="1">
    <location>
        <begin position="88"/>
        <end position="109"/>
    </location>
</feature>
<protein>
    <recommendedName>
        <fullName evidence="3">IrrE N-terminal-like domain-containing protein</fullName>
    </recommendedName>
</protein>
<gene>
    <name evidence="2" type="ORF">UFOVP190_415</name>
</gene>
<name>A0A6J7WL94_9CAUD</name>